<evidence type="ECO:0000256" key="4">
    <source>
        <dbReference type="SAM" id="MobiDB-lite"/>
    </source>
</evidence>
<feature type="compositionally biased region" description="Basic and acidic residues" evidence="4">
    <location>
        <begin position="115"/>
        <end position="127"/>
    </location>
</feature>
<dbReference type="Gene3D" id="1.10.30.10">
    <property type="entry name" value="High mobility group box domain"/>
    <property type="match status" value="1"/>
</dbReference>
<evidence type="ECO:0000259" key="5">
    <source>
        <dbReference type="PROSITE" id="PS50118"/>
    </source>
</evidence>
<organism evidence="6 7">
    <name type="scientific">Pholiota conissans</name>
    <dbReference type="NCBI Taxonomy" id="109636"/>
    <lineage>
        <taxon>Eukaryota</taxon>
        <taxon>Fungi</taxon>
        <taxon>Dikarya</taxon>
        <taxon>Basidiomycota</taxon>
        <taxon>Agaricomycotina</taxon>
        <taxon>Agaricomycetes</taxon>
        <taxon>Agaricomycetidae</taxon>
        <taxon>Agaricales</taxon>
        <taxon>Agaricineae</taxon>
        <taxon>Strophariaceae</taxon>
        <taxon>Pholiota</taxon>
    </lineage>
</organism>
<dbReference type="EMBL" id="MU155143">
    <property type="protein sequence ID" value="KAF9484489.1"/>
    <property type="molecule type" value="Genomic_DNA"/>
</dbReference>
<feature type="region of interest" description="Disordered" evidence="4">
    <location>
        <begin position="75"/>
        <end position="98"/>
    </location>
</feature>
<comment type="caution">
    <text evidence="6">The sequence shown here is derived from an EMBL/GenBank/DDBJ whole genome shotgun (WGS) entry which is preliminary data.</text>
</comment>
<dbReference type="CDD" id="cd01389">
    <property type="entry name" value="HMG-box_ROX1-like"/>
    <property type="match status" value="1"/>
</dbReference>
<keyword evidence="7" id="KW-1185">Reference proteome</keyword>
<feature type="domain" description="HMG box" evidence="5">
    <location>
        <begin position="21"/>
        <end position="91"/>
    </location>
</feature>
<evidence type="ECO:0000313" key="6">
    <source>
        <dbReference type="EMBL" id="KAF9484489.1"/>
    </source>
</evidence>
<dbReference type="GO" id="GO:0030154">
    <property type="term" value="P:cell differentiation"/>
    <property type="evidence" value="ECO:0007669"/>
    <property type="project" value="TreeGrafter"/>
</dbReference>
<dbReference type="AlphaFoldDB" id="A0A9P5ZB94"/>
<evidence type="ECO:0000256" key="3">
    <source>
        <dbReference type="PROSITE-ProRule" id="PRU00267"/>
    </source>
</evidence>
<dbReference type="Proteomes" id="UP000807469">
    <property type="component" value="Unassembled WGS sequence"/>
</dbReference>
<feature type="region of interest" description="Disordered" evidence="4">
    <location>
        <begin position="390"/>
        <end position="427"/>
    </location>
</feature>
<feature type="compositionally biased region" description="Polar residues" evidence="4">
    <location>
        <begin position="130"/>
        <end position="147"/>
    </location>
</feature>
<keyword evidence="3" id="KW-0539">Nucleus</keyword>
<reference evidence="6" key="1">
    <citation type="submission" date="2020-11" db="EMBL/GenBank/DDBJ databases">
        <authorList>
            <consortium name="DOE Joint Genome Institute"/>
            <person name="Ahrendt S."/>
            <person name="Riley R."/>
            <person name="Andreopoulos W."/>
            <person name="Labutti K."/>
            <person name="Pangilinan J."/>
            <person name="Ruiz-Duenas F.J."/>
            <person name="Barrasa J.M."/>
            <person name="Sanchez-Garcia M."/>
            <person name="Camarero S."/>
            <person name="Miyauchi S."/>
            <person name="Serrano A."/>
            <person name="Linde D."/>
            <person name="Babiker R."/>
            <person name="Drula E."/>
            <person name="Ayuso-Fernandez I."/>
            <person name="Pacheco R."/>
            <person name="Padilla G."/>
            <person name="Ferreira P."/>
            <person name="Barriuso J."/>
            <person name="Kellner H."/>
            <person name="Castanera R."/>
            <person name="Alfaro M."/>
            <person name="Ramirez L."/>
            <person name="Pisabarro A.G."/>
            <person name="Kuo A."/>
            <person name="Tritt A."/>
            <person name="Lipzen A."/>
            <person name="He G."/>
            <person name="Yan M."/>
            <person name="Ng V."/>
            <person name="Cullen D."/>
            <person name="Martin F."/>
            <person name="Rosso M.-N."/>
            <person name="Henrissat B."/>
            <person name="Hibbett D."/>
            <person name="Martinez A.T."/>
            <person name="Grigoriev I.V."/>
        </authorList>
    </citation>
    <scope>NUCLEOTIDE SEQUENCE</scope>
    <source>
        <strain evidence="6">CIRM-BRFM 674</strain>
    </source>
</reference>
<dbReference type="InterPro" id="IPR009071">
    <property type="entry name" value="HMG_box_dom"/>
</dbReference>
<evidence type="ECO:0000256" key="1">
    <source>
        <dbReference type="ARBA" id="ARBA00023125"/>
    </source>
</evidence>
<sequence>MPPQRGPSPKPKPSGNGEKKVPRPANAWIIFRRDMMESFRKQPGNMRLSQGELSSMFAEMWRALPPNERSYYESKARDAAAKHKELHPNYKYQPQKKEEKLRLAAEKKAAAAAERERAAAAKLESRRSGTRSVSVAAGSTQPSTPQYQRPAPYYIPDLRSQHYTAEPPSGDVDDRAPTPPLLTPADEIDPPSPSELVLASSFNGSFGVMVSCASQLPEASTSAAGNGNWNDQGYPRGSGLEFDISPQDHVSFDGWSNGHGDSFVNHLQQNVNTSLQIYQLQDFDPTNNIMTASNSELAVNLGPLPPAEEPNFLAPDFSDINSGLFDSYSSSQTSNISNVSFSDGFDFNDFVVDFPFVGTSDFSSFSSSPALQPVENSMASSSNSITSISSAEPYLPPSGAGNSNRRVAASYRKDSLPVSRSSSLTQL</sequence>
<dbReference type="PANTHER" id="PTHR10270">
    <property type="entry name" value="SOX TRANSCRIPTION FACTOR"/>
    <property type="match status" value="1"/>
</dbReference>
<dbReference type="InterPro" id="IPR036910">
    <property type="entry name" value="HMG_box_dom_sf"/>
</dbReference>
<feature type="compositionally biased region" description="Polar residues" evidence="4">
    <location>
        <begin position="418"/>
        <end position="427"/>
    </location>
</feature>
<proteinExistence type="predicted"/>
<feature type="compositionally biased region" description="Pro residues" evidence="4">
    <location>
        <begin position="1"/>
        <end position="12"/>
    </location>
</feature>
<dbReference type="SUPFAM" id="SSF47095">
    <property type="entry name" value="HMG-box"/>
    <property type="match status" value="1"/>
</dbReference>
<dbReference type="OrthoDB" id="6247875at2759"/>
<dbReference type="InterPro" id="IPR050140">
    <property type="entry name" value="SRY-related_HMG-box_TF-like"/>
</dbReference>
<feature type="DNA-binding region" description="HMG box" evidence="3">
    <location>
        <begin position="21"/>
        <end position="91"/>
    </location>
</feature>
<dbReference type="SMART" id="SM00398">
    <property type="entry name" value="HMG"/>
    <property type="match status" value="1"/>
</dbReference>
<dbReference type="GO" id="GO:0001228">
    <property type="term" value="F:DNA-binding transcription activator activity, RNA polymerase II-specific"/>
    <property type="evidence" value="ECO:0007669"/>
    <property type="project" value="TreeGrafter"/>
</dbReference>
<dbReference type="PROSITE" id="PS50118">
    <property type="entry name" value="HMG_BOX_2"/>
    <property type="match status" value="1"/>
</dbReference>
<feature type="region of interest" description="Disordered" evidence="4">
    <location>
        <begin position="115"/>
        <end position="192"/>
    </location>
</feature>
<dbReference type="Pfam" id="PF00505">
    <property type="entry name" value="HMG_box"/>
    <property type="match status" value="1"/>
</dbReference>
<accession>A0A9P5ZB94</accession>
<evidence type="ECO:0000256" key="2">
    <source>
        <dbReference type="ARBA" id="ARBA00023163"/>
    </source>
</evidence>
<gene>
    <name evidence="6" type="ORF">BDN70DRAFT_872518</name>
</gene>
<dbReference type="GO" id="GO:0005634">
    <property type="term" value="C:nucleus"/>
    <property type="evidence" value="ECO:0007669"/>
    <property type="project" value="UniProtKB-UniRule"/>
</dbReference>
<protein>
    <recommendedName>
        <fullName evidence="5">HMG box domain-containing protein</fullName>
    </recommendedName>
</protein>
<keyword evidence="1 3" id="KW-0238">DNA-binding</keyword>
<dbReference type="GO" id="GO:0000978">
    <property type="term" value="F:RNA polymerase II cis-regulatory region sequence-specific DNA binding"/>
    <property type="evidence" value="ECO:0007669"/>
    <property type="project" value="TreeGrafter"/>
</dbReference>
<feature type="compositionally biased region" description="Basic and acidic residues" evidence="4">
    <location>
        <begin position="75"/>
        <end position="88"/>
    </location>
</feature>
<feature type="region of interest" description="Disordered" evidence="4">
    <location>
        <begin position="1"/>
        <end position="25"/>
    </location>
</feature>
<dbReference type="PANTHER" id="PTHR10270:SF161">
    <property type="entry name" value="SEX-DETERMINING REGION Y PROTEIN"/>
    <property type="match status" value="1"/>
</dbReference>
<name>A0A9P5ZB94_9AGAR</name>
<evidence type="ECO:0000313" key="7">
    <source>
        <dbReference type="Proteomes" id="UP000807469"/>
    </source>
</evidence>
<keyword evidence="2" id="KW-0804">Transcription</keyword>